<evidence type="ECO:0000313" key="2">
    <source>
        <dbReference type="EMBL" id="GMR33021.1"/>
    </source>
</evidence>
<dbReference type="EMBL" id="BTRK01000001">
    <property type="protein sequence ID" value="GMR33021.1"/>
    <property type="molecule type" value="Genomic_DNA"/>
</dbReference>
<evidence type="ECO:0000256" key="1">
    <source>
        <dbReference type="SAM" id="Phobius"/>
    </source>
</evidence>
<keyword evidence="1" id="KW-0472">Membrane</keyword>
<name>A0AAN5C9C2_9BILA</name>
<keyword evidence="1" id="KW-1133">Transmembrane helix</keyword>
<accession>A0AAN5C9C2</accession>
<dbReference type="Proteomes" id="UP001328107">
    <property type="component" value="Unassembled WGS sequence"/>
</dbReference>
<comment type="caution">
    <text evidence="2">The sequence shown here is derived from an EMBL/GenBank/DDBJ whole genome shotgun (WGS) entry which is preliminary data.</text>
</comment>
<organism evidence="2 3">
    <name type="scientific">Pristionchus mayeri</name>
    <dbReference type="NCBI Taxonomy" id="1317129"/>
    <lineage>
        <taxon>Eukaryota</taxon>
        <taxon>Metazoa</taxon>
        <taxon>Ecdysozoa</taxon>
        <taxon>Nematoda</taxon>
        <taxon>Chromadorea</taxon>
        <taxon>Rhabditida</taxon>
        <taxon>Rhabditina</taxon>
        <taxon>Diplogasteromorpha</taxon>
        <taxon>Diplogasteroidea</taxon>
        <taxon>Neodiplogasteridae</taxon>
        <taxon>Pristionchus</taxon>
    </lineage>
</organism>
<sequence>LTVLLICIAYSSAEVVNRSKRAAFEPFQPLVGATIAANAEPSEIESITDDPNGMGVHFGAVKIAIMIAGVVLLGVILAVCFAWYVMPKDDLAERSPILRGGKVESRCHSHA</sequence>
<feature type="non-terminal residue" evidence="2">
    <location>
        <position position="1"/>
    </location>
</feature>
<protein>
    <submittedName>
        <fullName evidence="2">Uncharacterized protein</fullName>
    </submittedName>
</protein>
<feature type="transmembrane region" description="Helical" evidence="1">
    <location>
        <begin position="63"/>
        <end position="85"/>
    </location>
</feature>
<reference evidence="3" key="1">
    <citation type="submission" date="2022-10" db="EMBL/GenBank/DDBJ databases">
        <title>Genome assembly of Pristionchus species.</title>
        <authorList>
            <person name="Yoshida K."/>
            <person name="Sommer R.J."/>
        </authorList>
    </citation>
    <scope>NUCLEOTIDE SEQUENCE [LARGE SCALE GENOMIC DNA]</scope>
    <source>
        <strain evidence="3">RS5460</strain>
    </source>
</reference>
<gene>
    <name evidence="2" type="ORF">PMAYCL1PPCAC_03216</name>
</gene>
<keyword evidence="3" id="KW-1185">Reference proteome</keyword>
<evidence type="ECO:0000313" key="3">
    <source>
        <dbReference type="Proteomes" id="UP001328107"/>
    </source>
</evidence>
<keyword evidence="1" id="KW-0812">Transmembrane</keyword>
<proteinExistence type="predicted"/>
<dbReference type="AlphaFoldDB" id="A0AAN5C9C2"/>